<evidence type="ECO:0000313" key="7">
    <source>
        <dbReference type="EMBL" id="KAF2716841.1"/>
    </source>
</evidence>
<dbReference type="SUPFAM" id="SSF111430">
    <property type="entry name" value="YAP1 redox domain"/>
    <property type="match status" value="1"/>
</dbReference>
<keyword evidence="3" id="KW-0539">Nucleus</keyword>
<comment type="caution">
    <text evidence="7">The sequence shown here is derived from an EMBL/GenBank/DDBJ whole genome shotgun (WGS) entry which is preliminary data.</text>
</comment>
<dbReference type="GO" id="GO:0001228">
    <property type="term" value="F:DNA-binding transcription activator activity, RNA polymerase II-specific"/>
    <property type="evidence" value="ECO:0007669"/>
    <property type="project" value="TreeGrafter"/>
</dbReference>
<dbReference type="AlphaFoldDB" id="A0A9P4Q1N5"/>
<dbReference type="EMBL" id="MU003860">
    <property type="protein sequence ID" value="KAF2716841.1"/>
    <property type="molecule type" value="Genomic_DNA"/>
</dbReference>
<evidence type="ECO:0000256" key="5">
    <source>
        <dbReference type="SAM" id="MobiDB-lite"/>
    </source>
</evidence>
<feature type="compositionally biased region" description="Polar residues" evidence="5">
    <location>
        <begin position="513"/>
        <end position="522"/>
    </location>
</feature>
<feature type="compositionally biased region" description="Low complexity" evidence="5">
    <location>
        <begin position="58"/>
        <end position="70"/>
    </location>
</feature>
<dbReference type="GO" id="GO:0000976">
    <property type="term" value="F:transcription cis-regulatory region binding"/>
    <property type="evidence" value="ECO:0007669"/>
    <property type="project" value="InterPro"/>
</dbReference>
<evidence type="ECO:0000313" key="8">
    <source>
        <dbReference type="Proteomes" id="UP000799441"/>
    </source>
</evidence>
<feature type="compositionally biased region" description="Polar residues" evidence="5">
    <location>
        <begin position="338"/>
        <end position="351"/>
    </location>
</feature>
<dbReference type="Gene3D" id="1.10.238.100">
    <property type="entry name" value="YAP1 redox domain. Chain B"/>
    <property type="match status" value="1"/>
</dbReference>
<dbReference type="PROSITE" id="PS50217">
    <property type="entry name" value="BZIP"/>
    <property type="match status" value="1"/>
</dbReference>
<evidence type="ECO:0000256" key="4">
    <source>
        <dbReference type="ARBA" id="ARBA00038132"/>
    </source>
</evidence>
<dbReference type="Pfam" id="PF08601">
    <property type="entry name" value="PAP1"/>
    <property type="match status" value="3"/>
</dbReference>
<feature type="compositionally biased region" description="Polar residues" evidence="5">
    <location>
        <begin position="42"/>
        <end position="57"/>
    </location>
</feature>
<dbReference type="FunFam" id="1.20.5.170:FF:000067">
    <property type="entry name" value="BZIP transcription factor"/>
    <property type="match status" value="1"/>
</dbReference>
<evidence type="ECO:0000256" key="2">
    <source>
        <dbReference type="ARBA" id="ARBA00004496"/>
    </source>
</evidence>
<gene>
    <name evidence="7" type="ORF">K431DRAFT_335202</name>
</gene>
<dbReference type="SUPFAM" id="SSF57959">
    <property type="entry name" value="Leucine zipper domain"/>
    <property type="match status" value="1"/>
</dbReference>
<feature type="compositionally biased region" description="Basic and acidic residues" evidence="5">
    <location>
        <begin position="197"/>
        <end position="229"/>
    </location>
</feature>
<comment type="subcellular location">
    <subcellularLocation>
        <location evidence="2">Cytoplasm</location>
    </subcellularLocation>
    <subcellularLocation>
        <location evidence="1">Nucleus</location>
    </subcellularLocation>
</comment>
<feature type="region of interest" description="Disordered" evidence="5">
    <location>
        <begin position="299"/>
        <end position="374"/>
    </location>
</feature>
<dbReference type="GO" id="GO:0090575">
    <property type="term" value="C:RNA polymerase II transcription regulator complex"/>
    <property type="evidence" value="ECO:0007669"/>
    <property type="project" value="TreeGrafter"/>
</dbReference>
<evidence type="ECO:0000259" key="6">
    <source>
        <dbReference type="PROSITE" id="PS50217"/>
    </source>
</evidence>
<dbReference type="PANTHER" id="PTHR40621:SF6">
    <property type="entry name" value="AP-1-LIKE TRANSCRIPTION FACTOR YAP1-RELATED"/>
    <property type="match status" value="1"/>
</dbReference>
<keyword evidence="8" id="KW-1185">Reference proteome</keyword>
<dbReference type="Gene3D" id="1.20.5.170">
    <property type="match status" value="1"/>
</dbReference>
<dbReference type="InterPro" id="IPR046347">
    <property type="entry name" value="bZIP_sf"/>
</dbReference>
<protein>
    <submittedName>
        <fullName evidence="7">PAP1-domain-containing protein</fullName>
    </submittedName>
</protein>
<proteinExistence type="inferred from homology"/>
<dbReference type="PANTHER" id="PTHR40621">
    <property type="entry name" value="TRANSCRIPTION FACTOR KAPC-RELATED"/>
    <property type="match status" value="1"/>
</dbReference>
<feature type="domain" description="BZIP" evidence="6">
    <location>
        <begin position="181"/>
        <end position="244"/>
    </location>
</feature>
<feature type="compositionally biased region" description="Polar residues" evidence="5">
    <location>
        <begin position="77"/>
        <end position="94"/>
    </location>
</feature>
<accession>A0A9P4Q1N5</accession>
<evidence type="ECO:0000256" key="1">
    <source>
        <dbReference type="ARBA" id="ARBA00004123"/>
    </source>
</evidence>
<evidence type="ECO:0000256" key="3">
    <source>
        <dbReference type="ARBA" id="ARBA00023242"/>
    </source>
</evidence>
<feature type="region of interest" description="Disordered" evidence="5">
    <location>
        <begin position="422"/>
        <end position="447"/>
    </location>
</feature>
<feature type="compositionally biased region" description="Low complexity" evidence="5">
    <location>
        <begin position="303"/>
        <end position="337"/>
    </location>
</feature>
<dbReference type="CDD" id="cd14688">
    <property type="entry name" value="bZIP_YAP"/>
    <property type="match status" value="1"/>
</dbReference>
<dbReference type="Pfam" id="PF00170">
    <property type="entry name" value="bZIP_1"/>
    <property type="match status" value="1"/>
</dbReference>
<dbReference type="SMART" id="SM00338">
    <property type="entry name" value="BRLZ"/>
    <property type="match status" value="1"/>
</dbReference>
<reference evidence="7" key="1">
    <citation type="journal article" date="2020" name="Stud. Mycol.">
        <title>101 Dothideomycetes genomes: a test case for predicting lifestyles and emergence of pathogens.</title>
        <authorList>
            <person name="Haridas S."/>
            <person name="Albert R."/>
            <person name="Binder M."/>
            <person name="Bloem J."/>
            <person name="Labutti K."/>
            <person name="Salamov A."/>
            <person name="Andreopoulos B."/>
            <person name="Baker S."/>
            <person name="Barry K."/>
            <person name="Bills G."/>
            <person name="Bluhm B."/>
            <person name="Cannon C."/>
            <person name="Castanera R."/>
            <person name="Culley D."/>
            <person name="Daum C."/>
            <person name="Ezra D."/>
            <person name="Gonzalez J."/>
            <person name="Henrissat B."/>
            <person name="Kuo A."/>
            <person name="Liang C."/>
            <person name="Lipzen A."/>
            <person name="Lutzoni F."/>
            <person name="Magnuson J."/>
            <person name="Mondo S."/>
            <person name="Nolan M."/>
            <person name="Ohm R."/>
            <person name="Pangilinan J."/>
            <person name="Park H.-J."/>
            <person name="Ramirez L."/>
            <person name="Alfaro M."/>
            <person name="Sun H."/>
            <person name="Tritt A."/>
            <person name="Yoshinaga Y."/>
            <person name="Zwiers L.-H."/>
            <person name="Turgeon B."/>
            <person name="Goodwin S."/>
            <person name="Spatafora J."/>
            <person name="Crous P."/>
            <person name="Grigoriev I."/>
        </authorList>
    </citation>
    <scope>NUCLEOTIDE SEQUENCE</scope>
    <source>
        <strain evidence="7">CBS 116435</strain>
    </source>
</reference>
<feature type="compositionally biased region" description="Low complexity" evidence="5">
    <location>
        <begin position="468"/>
        <end position="489"/>
    </location>
</feature>
<dbReference type="InterPro" id="IPR023167">
    <property type="entry name" value="Yap1_redox_dom_sf"/>
</dbReference>
<dbReference type="PROSITE" id="PS00036">
    <property type="entry name" value="BZIP_BASIC"/>
    <property type="match status" value="1"/>
</dbReference>
<feature type="compositionally biased region" description="Low complexity" evidence="5">
    <location>
        <begin position="11"/>
        <end position="25"/>
    </location>
</feature>
<dbReference type="Proteomes" id="UP000799441">
    <property type="component" value="Unassembled WGS sequence"/>
</dbReference>
<dbReference type="InterPro" id="IPR013910">
    <property type="entry name" value="TF_PAP1"/>
</dbReference>
<dbReference type="InterPro" id="IPR004827">
    <property type="entry name" value="bZIP"/>
</dbReference>
<dbReference type="OrthoDB" id="5380163at2759"/>
<feature type="compositionally biased region" description="Basic and acidic residues" evidence="5">
    <location>
        <begin position="140"/>
        <end position="171"/>
    </location>
</feature>
<dbReference type="GO" id="GO:0034599">
    <property type="term" value="P:cellular response to oxidative stress"/>
    <property type="evidence" value="ECO:0007669"/>
    <property type="project" value="UniProtKB-ARBA"/>
</dbReference>
<feature type="compositionally biased region" description="Basic and acidic residues" evidence="5">
    <location>
        <begin position="496"/>
        <end position="512"/>
    </location>
</feature>
<comment type="similarity">
    <text evidence="4">Belongs to the bZIP family. YAP subfamily.</text>
</comment>
<feature type="region of interest" description="Disordered" evidence="5">
    <location>
        <begin position="250"/>
        <end position="280"/>
    </location>
</feature>
<dbReference type="GO" id="GO:0005737">
    <property type="term" value="C:cytoplasm"/>
    <property type="evidence" value="ECO:0007669"/>
    <property type="project" value="UniProtKB-SubCell"/>
</dbReference>
<dbReference type="InterPro" id="IPR050936">
    <property type="entry name" value="AP-1-like"/>
</dbReference>
<feature type="region of interest" description="Disordered" evidence="5">
    <location>
        <begin position="1"/>
        <end position="229"/>
    </location>
</feature>
<organism evidence="7 8">
    <name type="scientific">Polychaeton citri CBS 116435</name>
    <dbReference type="NCBI Taxonomy" id="1314669"/>
    <lineage>
        <taxon>Eukaryota</taxon>
        <taxon>Fungi</taxon>
        <taxon>Dikarya</taxon>
        <taxon>Ascomycota</taxon>
        <taxon>Pezizomycotina</taxon>
        <taxon>Dothideomycetes</taxon>
        <taxon>Dothideomycetidae</taxon>
        <taxon>Capnodiales</taxon>
        <taxon>Capnodiaceae</taxon>
        <taxon>Polychaeton</taxon>
    </lineage>
</organism>
<feature type="compositionally biased region" description="Acidic residues" evidence="5">
    <location>
        <begin position="106"/>
        <end position="118"/>
    </location>
</feature>
<sequence length="740" mass="80180">MAPADQRQRSLQTTLAPQPTTLAELGPGLSVSPEDRLDPYLSPNQQKLLLAALNSQAAGDSSSFAPTSSSHHAHNPSADTNTRVPNMASDSLFQSPEGELNLDNTPDLDFDDSFDFDNADLGGEMIGSLPGGAQTTGSSDHAEKRKSRDEGSVTEGGDSKRQETEEGEKAAKKPGRKPLTTEPTTKRKAQNRAAQRAFRERKEKHVKDMETKITELTEAQEADKHENGLLKAQVERLQVELREYRKRLSLNSTRAGGGSPPQNAVNSQQRSNSTSSFNNGFQFDFPKFGGLPGSQIFGNDTFGASGANGNNVNNATPHQTTHSPSGSTGTGSSVQQHPSPLSRQNSAARSLSPQNTQTFQTNTPSSQLSNFDPAFTSYSTSNNMHGFASMLPQMNDTPHDDTFGGLFSPSILKSVKNASSGDTNYFNSQRQNSQPVNSTEFASDLGTSSTSGYNRAFQFNSTSSISGISDSASPASSMSQWNNNNGNSSCGTSPEPVHDSPANKEKPHETVSDKISLQDQNNKQQSFQNINNAHFLSQADFNVPSLDSFDPVLFGDYRDSNDAIVGGGDFTGGFFNDALEPFDYSSPSNLFGILQSPQQTKKSLNENSASQKAPSKQCMEACDKIRDGGDDDYGLPTAQPTVQEKAAQNNINLISCNSIWNQLQANTDFQEGKFDLDSLCSELRSKARCSESGVMVDQNHVDAALRKLGQKDTQRKDIHAGLMFEQESWEKVLQKMNNQQ</sequence>
<feature type="compositionally biased region" description="Low complexity" evidence="5">
    <location>
        <begin position="352"/>
        <end position="367"/>
    </location>
</feature>
<feature type="region of interest" description="Disordered" evidence="5">
    <location>
        <begin position="468"/>
        <end position="522"/>
    </location>
</feature>
<name>A0A9P4Q1N5_9PEZI</name>